<accession>A0A8X6PZY9</accession>
<protein>
    <submittedName>
        <fullName evidence="1">Uncharacterized protein</fullName>
    </submittedName>
</protein>
<organism evidence="1 2">
    <name type="scientific">Nephila pilipes</name>
    <name type="common">Giant wood spider</name>
    <name type="synonym">Nephila maculata</name>
    <dbReference type="NCBI Taxonomy" id="299642"/>
    <lineage>
        <taxon>Eukaryota</taxon>
        <taxon>Metazoa</taxon>
        <taxon>Ecdysozoa</taxon>
        <taxon>Arthropoda</taxon>
        <taxon>Chelicerata</taxon>
        <taxon>Arachnida</taxon>
        <taxon>Araneae</taxon>
        <taxon>Araneomorphae</taxon>
        <taxon>Entelegynae</taxon>
        <taxon>Araneoidea</taxon>
        <taxon>Nephilidae</taxon>
        <taxon>Nephila</taxon>
    </lineage>
</organism>
<gene>
    <name evidence="1" type="ORF">NPIL_277071</name>
</gene>
<evidence type="ECO:0000313" key="2">
    <source>
        <dbReference type="Proteomes" id="UP000887013"/>
    </source>
</evidence>
<name>A0A8X6PZY9_NEPPI</name>
<evidence type="ECO:0000313" key="1">
    <source>
        <dbReference type="EMBL" id="GFT89077.1"/>
    </source>
</evidence>
<keyword evidence="2" id="KW-1185">Reference proteome</keyword>
<dbReference type="Proteomes" id="UP000887013">
    <property type="component" value="Unassembled WGS sequence"/>
</dbReference>
<proteinExistence type="predicted"/>
<reference evidence="1" key="1">
    <citation type="submission" date="2020-08" db="EMBL/GenBank/DDBJ databases">
        <title>Multicomponent nature underlies the extraordinary mechanical properties of spider dragline silk.</title>
        <authorList>
            <person name="Kono N."/>
            <person name="Nakamura H."/>
            <person name="Mori M."/>
            <person name="Yoshida Y."/>
            <person name="Ohtoshi R."/>
            <person name="Malay A.D."/>
            <person name="Moran D.A.P."/>
            <person name="Tomita M."/>
            <person name="Numata K."/>
            <person name="Arakawa K."/>
        </authorList>
    </citation>
    <scope>NUCLEOTIDE SEQUENCE</scope>
</reference>
<dbReference type="EMBL" id="BMAW01073725">
    <property type="protein sequence ID" value="GFT89077.1"/>
    <property type="molecule type" value="Genomic_DNA"/>
</dbReference>
<dbReference type="AlphaFoldDB" id="A0A8X6PZY9"/>
<comment type="caution">
    <text evidence="1">The sequence shown here is derived from an EMBL/GenBank/DDBJ whole genome shotgun (WGS) entry which is preliminary data.</text>
</comment>
<sequence length="78" mass="8936">MKAGSCIQEVETCIQTFRGHLEDERRELKKDESKVLNLLSAFYKKDSLEPSTDQMTVSIIFLYSSQLLFSVLKSCGRD</sequence>